<name>A0ABR3SUT4_9PEZI</name>
<dbReference type="Pfam" id="PF24809">
    <property type="entry name" value="DUF7708"/>
    <property type="match status" value="1"/>
</dbReference>
<dbReference type="InterPro" id="IPR056125">
    <property type="entry name" value="DUF7708"/>
</dbReference>
<dbReference type="PANTHER" id="PTHR40619">
    <property type="entry name" value="FUNGAL STAND N-TERMINAL GOODBYE DOMAIN-CONTAINING PROTEIN"/>
    <property type="match status" value="1"/>
</dbReference>
<accession>A0ABR3SUT4</accession>
<dbReference type="PANTHER" id="PTHR40619:SF3">
    <property type="entry name" value="FUNGAL STAND N-TERMINAL GOODBYE DOMAIN-CONTAINING PROTEIN"/>
    <property type="match status" value="1"/>
</dbReference>
<dbReference type="Proteomes" id="UP001521116">
    <property type="component" value="Unassembled WGS sequence"/>
</dbReference>
<organism evidence="2 3">
    <name type="scientific">Neofusicoccum ribis</name>
    <dbReference type="NCBI Taxonomy" id="45134"/>
    <lineage>
        <taxon>Eukaryota</taxon>
        <taxon>Fungi</taxon>
        <taxon>Dikarya</taxon>
        <taxon>Ascomycota</taxon>
        <taxon>Pezizomycotina</taxon>
        <taxon>Dothideomycetes</taxon>
        <taxon>Dothideomycetes incertae sedis</taxon>
        <taxon>Botryosphaeriales</taxon>
        <taxon>Botryosphaeriaceae</taxon>
        <taxon>Neofusicoccum</taxon>
    </lineage>
</organism>
<proteinExistence type="predicted"/>
<reference evidence="2 3" key="1">
    <citation type="submission" date="2024-02" db="EMBL/GenBank/DDBJ databases">
        <title>De novo assembly and annotation of 12 fungi associated with fruit tree decline syndrome in Ontario, Canada.</title>
        <authorList>
            <person name="Sulman M."/>
            <person name="Ellouze W."/>
            <person name="Ilyukhin E."/>
        </authorList>
    </citation>
    <scope>NUCLEOTIDE SEQUENCE [LARGE SCALE GENOMIC DNA]</scope>
    <source>
        <strain evidence="2 3">M1-105</strain>
    </source>
</reference>
<evidence type="ECO:0000259" key="1">
    <source>
        <dbReference type="Pfam" id="PF24809"/>
    </source>
</evidence>
<protein>
    <recommendedName>
        <fullName evidence="1">DUF7708 domain-containing protein</fullName>
    </recommendedName>
</protein>
<evidence type="ECO:0000313" key="2">
    <source>
        <dbReference type="EMBL" id="KAL1630352.1"/>
    </source>
</evidence>
<evidence type="ECO:0000313" key="3">
    <source>
        <dbReference type="Proteomes" id="UP001521116"/>
    </source>
</evidence>
<comment type="caution">
    <text evidence="2">The sequence shown here is derived from an EMBL/GenBank/DDBJ whole genome shotgun (WGS) entry which is preliminary data.</text>
</comment>
<keyword evidence="3" id="KW-1185">Reference proteome</keyword>
<sequence>MVDNLRGRRHEALDAGPDSGVGWNQLKGIFEPGKGLTLPDPEKLKELYVEYYEAEKGFENAVEKYQKKRQKGSITLTSWKECESAMIKACCVMEDAAKKDKVDDIEGFVGKLKNSMRSFCNHAKDGKSFLAFIPSESGYTSILSGGLKVIFEAAEQVGYHRKTVYEHLEQLPNILSNKSRMLEVYADSKRLHRLMSILCATIFDHFIYILEWFSKNAGRVAFKSIWHPQSYCDKLTGNMAHVKLREKAFDDEISILETDEQRKHRKKVDAFIAQEQIIRVNVLNGVYERLQSIAEKFSTEQTKPNPKPVQEVSTALEQEQTTQDTLEKFQYDPSLSATDRHSLLCTSASLSKKDESRALWLTQNVRLRAWLTVDETSLLLVAGNAQHRPTSPTSLVSAKLAAAAADNVNMVVSSFFCGRHTDASVDADARPSELAMSLLLQLVDQYRGA</sequence>
<gene>
    <name evidence="2" type="ORF">SLS56_005027</name>
</gene>
<feature type="domain" description="DUF7708" evidence="1">
    <location>
        <begin position="133"/>
        <end position="230"/>
    </location>
</feature>
<dbReference type="EMBL" id="JAJVDC020000048">
    <property type="protein sequence ID" value="KAL1630352.1"/>
    <property type="molecule type" value="Genomic_DNA"/>
</dbReference>